<dbReference type="Pfam" id="PF00665">
    <property type="entry name" value="rve"/>
    <property type="match status" value="1"/>
</dbReference>
<dbReference type="Proteomes" id="UP001529510">
    <property type="component" value="Unassembled WGS sequence"/>
</dbReference>
<dbReference type="AlphaFoldDB" id="A0ABD0MTX2"/>
<dbReference type="InterPro" id="IPR038765">
    <property type="entry name" value="Papain-like_cys_pep_sf"/>
</dbReference>
<dbReference type="PANTHER" id="PTHR46585:SF1">
    <property type="entry name" value="CHROMO DOMAIN-CONTAINING PROTEIN"/>
    <property type="match status" value="1"/>
</dbReference>
<accession>A0ABD0MTX2</accession>
<gene>
    <name evidence="2" type="ORF">M9458_052376</name>
</gene>
<dbReference type="PROSITE" id="PS50994">
    <property type="entry name" value="INTEGRASE"/>
    <property type="match status" value="1"/>
</dbReference>
<dbReference type="InterPro" id="IPR012337">
    <property type="entry name" value="RNaseH-like_sf"/>
</dbReference>
<evidence type="ECO:0000313" key="3">
    <source>
        <dbReference type="Proteomes" id="UP001529510"/>
    </source>
</evidence>
<dbReference type="PANTHER" id="PTHR46585">
    <property type="entry name" value="INTEGRASE CORE DOMAIN CONTAINING PROTEIN"/>
    <property type="match status" value="1"/>
</dbReference>
<evidence type="ECO:0000259" key="1">
    <source>
        <dbReference type="PROSITE" id="PS50994"/>
    </source>
</evidence>
<reference evidence="2 3" key="1">
    <citation type="submission" date="2024-05" db="EMBL/GenBank/DDBJ databases">
        <title>Genome sequencing and assembly of Indian major carp, Cirrhinus mrigala (Hamilton, 1822).</title>
        <authorList>
            <person name="Mohindra V."/>
            <person name="Chowdhury L.M."/>
            <person name="Lal K."/>
            <person name="Jena J.K."/>
        </authorList>
    </citation>
    <scope>NUCLEOTIDE SEQUENCE [LARGE SCALE GENOMIC DNA]</scope>
    <source>
        <strain evidence="2">CM1030</strain>
        <tissue evidence="2">Blood</tissue>
    </source>
</reference>
<keyword evidence="3" id="KW-1185">Reference proteome</keyword>
<dbReference type="SUPFAM" id="SSF53098">
    <property type="entry name" value="Ribonuclease H-like"/>
    <property type="match status" value="1"/>
</dbReference>
<feature type="domain" description="Integrase catalytic" evidence="1">
    <location>
        <begin position="50"/>
        <end position="230"/>
    </location>
</feature>
<dbReference type="SUPFAM" id="SSF54001">
    <property type="entry name" value="Cysteine proteinases"/>
    <property type="match status" value="1"/>
</dbReference>
<dbReference type="Gene3D" id="3.30.420.10">
    <property type="entry name" value="Ribonuclease H-like superfamily/Ribonuclease H"/>
    <property type="match status" value="1"/>
</dbReference>
<sequence>MKKVYYTPSNPGSLGGKKQLKDAVLKDTGVRLSDKQVSDWLAGEDAYTLHRSVPINYKRNRVVVYGVDMQFQADLVDMSAYSKENDNNKYLLTCIDVLSKYAWVRTLKNKSGVEVTEAFKSILEEGRIPKKLQTDKGTEFFNKHFQDLMKKHNILHFATATDVKASVAKRFNRSLKSRMWPFLTATNSRRYVDVLQDTVQGYNSSYHWSIRMRLLDVGKENRATVFGNLYSDMKNVLPIFKYKVGDVVRISKVRGPFTKGYEQNYTEEFFTISACIPRNPPVYRLSDYDGDVIDGVFYEEEIQNIIVSENKAFKVLLKLNILEVGTPLMTQKHTNKPSDAPFKPLPGFFISRKHQIAGGYYADIRSVIRAINEIAAPAVVMSYDYLKNKVSLVAKPNISISFHGKLAAVLGVKPDDALGRSAYHEKADFTTGVITDAPHQADINGGFYTMYVYTDIIEYQSVGDSYVPLLRCVHITGESNNTVSVRYDKPHYASVNKTHITDITVELKDDQNREIPFSYGKAGGGLLGYAGGAIILFRGLFRMAIPLLKRGSYNDNAKTEDGSGLMVMARKRLSKPTGIRRRGHTIKKTKGGSKKASVTHRKVKKTAKRNTAAKRAENVLSLSTGTYDKNPFAFKHYDLEFLAICVDGQQFPAKPLQPDFAGGSAVREFYQLATATGRHLKNHALAINREDFLKGYTLYAFNLTPDEDCGQHISLIKSGNIRLEARFKQPLPHTINLIVYAVFDSIVEVSWSITIEQKMDTVRLTAIMDKISCNTNFLGVLPSDYMPERPLRNLPAMAIVNTHPAELPGEHWLAVYLSQEGYGCFFDSFGNAPNSNRFPPSIKKFLITNSPVVLYSTKRVQDFTSDVCGQHCVFFLYHLARGRDYNYVLNLYSDDYIITMIQ</sequence>
<proteinExistence type="predicted"/>
<name>A0ABD0MTX2_CIRMR</name>
<dbReference type="InterPro" id="IPR036397">
    <property type="entry name" value="RNaseH_sf"/>
</dbReference>
<dbReference type="InterPro" id="IPR001584">
    <property type="entry name" value="Integrase_cat-core"/>
</dbReference>
<protein>
    <recommendedName>
        <fullName evidence="1">Integrase catalytic domain-containing protein</fullName>
    </recommendedName>
</protein>
<comment type="caution">
    <text evidence="2">The sequence shown here is derived from an EMBL/GenBank/DDBJ whole genome shotgun (WGS) entry which is preliminary data.</text>
</comment>
<dbReference type="EMBL" id="JAMKFB020000189">
    <property type="protein sequence ID" value="KAL0152653.1"/>
    <property type="molecule type" value="Genomic_DNA"/>
</dbReference>
<dbReference type="Gene3D" id="3.40.395.10">
    <property type="entry name" value="Adenoviral Proteinase, Chain A"/>
    <property type="match status" value="1"/>
</dbReference>
<evidence type="ECO:0000313" key="2">
    <source>
        <dbReference type="EMBL" id="KAL0152653.1"/>
    </source>
</evidence>
<organism evidence="2 3">
    <name type="scientific">Cirrhinus mrigala</name>
    <name type="common">Mrigala</name>
    <dbReference type="NCBI Taxonomy" id="683832"/>
    <lineage>
        <taxon>Eukaryota</taxon>
        <taxon>Metazoa</taxon>
        <taxon>Chordata</taxon>
        <taxon>Craniata</taxon>
        <taxon>Vertebrata</taxon>
        <taxon>Euteleostomi</taxon>
        <taxon>Actinopterygii</taxon>
        <taxon>Neopterygii</taxon>
        <taxon>Teleostei</taxon>
        <taxon>Ostariophysi</taxon>
        <taxon>Cypriniformes</taxon>
        <taxon>Cyprinidae</taxon>
        <taxon>Labeoninae</taxon>
        <taxon>Labeonini</taxon>
        <taxon>Cirrhinus</taxon>
    </lineage>
</organism>